<keyword evidence="1" id="KW-1133">Transmembrane helix</keyword>
<dbReference type="PANTHER" id="PTHR36443">
    <property type="entry name" value="BSR5223 PROTEIN"/>
    <property type="match status" value="1"/>
</dbReference>
<dbReference type="Pfam" id="PF11146">
    <property type="entry name" value="DUF2905"/>
    <property type="match status" value="1"/>
</dbReference>
<dbReference type="InterPro" id="IPR021320">
    <property type="entry name" value="DUF2905"/>
</dbReference>
<name>X1DDA3_9ZZZZ</name>
<evidence type="ECO:0000256" key="1">
    <source>
        <dbReference type="SAM" id="Phobius"/>
    </source>
</evidence>
<keyword evidence="1" id="KW-0472">Membrane</keyword>
<sequence>YIKKVLELPEKKAKSNYFIKGKNKMSEFNLLGKTLLFFGVMLIILGGIFLLVGQLPFLGRLPGDILIQRKNFVFYFPLGLCILVSIILTIIFRIFKH</sequence>
<dbReference type="PANTHER" id="PTHR36443:SF1">
    <property type="entry name" value="BSR5223 PROTEIN"/>
    <property type="match status" value="1"/>
</dbReference>
<accession>X1DDA3</accession>
<keyword evidence="1" id="KW-0812">Transmembrane</keyword>
<protein>
    <recommendedName>
        <fullName evidence="3">DUF2905 domain-containing protein</fullName>
    </recommendedName>
</protein>
<evidence type="ECO:0000313" key="2">
    <source>
        <dbReference type="EMBL" id="GAH03019.1"/>
    </source>
</evidence>
<comment type="caution">
    <text evidence="2">The sequence shown here is derived from an EMBL/GenBank/DDBJ whole genome shotgun (WGS) entry which is preliminary data.</text>
</comment>
<dbReference type="EMBL" id="BART01026956">
    <property type="protein sequence ID" value="GAH03019.1"/>
    <property type="molecule type" value="Genomic_DNA"/>
</dbReference>
<feature type="transmembrane region" description="Helical" evidence="1">
    <location>
        <begin position="30"/>
        <end position="52"/>
    </location>
</feature>
<feature type="transmembrane region" description="Helical" evidence="1">
    <location>
        <begin position="72"/>
        <end position="95"/>
    </location>
</feature>
<evidence type="ECO:0008006" key="3">
    <source>
        <dbReference type="Google" id="ProtNLM"/>
    </source>
</evidence>
<organism evidence="2">
    <name type="scientific">marine sediment metagenome</name>
    <dbReference type="NCBI Taxonomy" id="412755"/>
    <lineage>
        <taxon>unclassified sequences</taxon>
        <taxon>metagenomes</taxon>
        <taxon>ecological metagenomes</taxon>
    </lineage>
</organism>
<gene>
    <name evidence="2" type="ORF">S01H4_47916</name>
</gene>
<proteinExistence type="predicted"/>
<feature type="non-terminal residue" evidence="2">
    <location>
        <position position="1"/>
    </location>
</feature>
<dbReference type="AlphaFoldDB" id="X1DDA3"/>
<reference evidence="2" key="1">
    <citation type="journal article" date="2014" name="Front. Microbiol.">
        <title>High frequency of phylogenetically diverse reductive dehalogenase-homologous genes in deep subseafloor sedimentary metagenomes.</title>
        <authorList>
            <person name="Kawai M."/>
            <person name="Futagami T."/>
            <person name="Toyoda A."/>
            <person name="Takaki Y."/>
            <person name="Nishi S."/>
            <person name="Hori S."/>
            <person name="Arai W."/>
            <person name="Tsubouchi T."/>
            <person name="Morono Y."/>
            <person name="Uchiyama I."/>
            <person name="Ito T."/>
            <person name="Fujiyama A."/>
            <person name="Inagaki F."/>
            <person name="Takami H."/>
        </authorList>
    </citation>
    <scope>NUCLEOTIDE SEQUENCE</scope>
    <source>
        <strain evidence="2">Expedition CK06-06</strain>
    </source>
</reference>